<organism evidence="4 5">
    <name type="scientific">Aliikangiella marina</name>
    <dbReference type="NCBI Taxonomy" id="1712262"/>
    <lineage>
        <taxon>Bacteria</taxon>
        <taxon>Pseudomonadati</taxon>
        <taxon>Pseudomonadota</taxon>
        <taxon>Gammaproteobacteria</taxon>
        <taxon>Oceanospirillales</taxon>
        <taxon>Pleioneaceae</taxon>
        <taxon>Aliikangiella</taxon>
    </lineage>
</organism>
<dbReference type="OrthoDB" id="199120at2"/>
<evidence type="ECO:0000259" key="3">
    <source>
        <dbReference type="Pfam" id="PF00156"/>
    </source>
</evidence>
<dbReference type="CDD" id="cd06223">
    <property type="entry name" value="PRTases_typeI"/>
    <property type="match status" value="1"/>
</dbReference>
<evidence type="ECO:0000256" key="1">
    <source>
        <dbReference type="ARBA" id="ARBA00022676"/>
    </source>
</evidence>
<dbReference type="RefSeq" id="WP_142888083.1">
    <property type="nucleotide sequence ID" value="NZ_VIKR01000001.1"/>
</dbReference>
<dbReference type="EMBL" id="VIKR01000001">
    <property type="protein sequence ID" value="TQV76723.1"/>
    <property type="molecule type" value="Genomic_DNA"/>
</dbReference>
<sequence>MEKTFITAQELLDMSFELGIQILKSDFSPKFIVAVWRGGTPVGIAVQEVMDYYGVKTDHISIRTSSYIGMQQQKEVNVHGLEYIVNNINAEDSLLIIDDVFDSGRSIEALIKELRHKCRRNTPNDIRVATVYYKPKRNVTDLKPDFYLKETDDWLVFPHELIGCTPAEIKNNKKLNLPELDL</sequence>
<reference evidence="4 5" key="1">
    <citation type="submission" date="2019-06" db="EMBL/GenBank/DDBJ databases">
        <title>Draft genome of Aliikangiella marina GYP-15.</title>
        <authorList>
            <person name="Wang G."/>
        </authorList>
    </citation>
    <scope>NUCLEOTIDE SEQUENCE [LARGE SCALE GENOMIC DNA]</scope>
    <source>
        <strain evidence="4 5">GYP-15</strain>
    </source>
</reference>
<dbReference type="Gene3D" id="3.40.50.2020">
    <property type="match status" value="1"/>
</dbReference>
<name>A0A545THL4_9GAMM</name>
<dbReference type="AlphaFoldDB" id="A0A545THL4"/>
<dbReference type="InterPro" id="IPR000836">
    <property type="entry name" value="PRTase_dom"/>
</dbReference>
<dbReference type="Proteomes" id="UP000317839">
    <property type="component" value="Unassembled WGS sequence"/>
</dbReference>
<gene>
    <name evidence="4" type="ORF">FLL45_01845</name>
</gene>
<dbReference type="InterPro" id="IPR029057">
    <property type="entry name" value="PRTase-like"/>
</dbReference>
<keyword evidence="1 4" id="KW-0328">Glycosyltransferase</keyword>
<protein>
    <submittedName>
        <fullName evidence="4">Hypoxanthine phosphoribosyltransferase</fullName>
    </submittedName>
</protein>
<feature type="domain" description="Phosphoribosyltransferase" evidence="3">
    <location>
        <begin position="20"/>
        <end position="158"/>
    </location>
</feature>
<dbReference type="GO" id="GO:0016757">
    <property type="term" value="F:glycosyltransferase activity"/>
    <property type="evidence" value="ECO:0007669"/>
    <property type="project" value="UniProtKB-KW"/>
</dbReference>
<keyword evidence="5" id="KW-1185">Reference proteome</keyword>
<evidence type="ECO:0000256" key="2">
    <source>
        <dbReference type="ARBA" id="ARBA00022679"/>
    </source>
</evidence>
<evidence type="ECO:0000313" key="4">
    <source>
        <dbReference type="EMBL" id="TQV76723.1"/>
    </source>
</evidence>
<comment type="caution">
    <text evidence="4">The sequence shown here is derived from an EMBL/GenBank/DDBJ whole genome shotgun (WGS) entry which is preliminary data.</text>
</comment>
<accession>A0A545THL4</accession>
<evidence type="ECO:0000313" key="5">
    <source>
        <dbReference type="Proteomes" id="UP000317839"/>
    </source>
</evidence>
<keyword evidence="2 4" id="KW-0808">Transferase</keyword>
<dbReference type="PANTHER" id="PTHR43363:SF1">
    <property type="entry name" value="HYPOXANTHINE-GUANINE PHOSPHORIBOSYLTRANSFERASE"/>
    <property type="match status" value="1"/>
</dbReference>
<proteinExistence type="predicted"/>
<dbReference type="SUPFAM" id="SSF53271">
    <property type="entry name" value="PRTase-like"/>
    <property type="match status" value="1"/>
</dbReference>
<dbReference type="PANTHER" id="PTHR43363">
    <property type="entry name" value="HYPOXANTHINE PHOSPHORIBOSYLTRANSFERASE"/>
    <property type="match status" value="1"/>
</dbReference>
<dbReference type="Pfam" id="PF00156">
    <property type="entry name" value="Pribosyltran"/>
    <property type="match status" value="1"/>
</dbReference>